<gene>
    <name evidence="1" type="ORF">A3F84_20080</name>
</gene>
<sequence>MSEEKSREEKSRVRTYSATDRDDEMLEIIARYHGTSKSAMITGLVRKEFWRIFPSGTETIRPEEGARIVS</sequence>
<reference evidence="1 2" key="1">
    <citation type="journal article" date="2016" name="Nat. Commun.">
        <title>Thousands of microbial genomes shed light on interconnected biogeochemical processes in an aquifer system.</title>
        <authorList>
            <person name="Anantharaman K."/>
            <person name="Brown C.T."/>
            <person name="Hug L.A."/>
            <person name="Sharon I."/>
            <person name="Castelle C.J."/>
            <person name="Probst A.J."/>
            <person name="Thomas B.C."/>
            <person name="Singh A."/>
            <person name="Wilkins M.J."/>
            <person name="Karaoz U."/>
            <person name="Brodie E.L."/>
            <person name="Williams K.H."/>
            <person name="Hubbard S.S."/>
            <person name="Banfield J.F."/>
        </authorList>
    </citation>
    <scope>NUCLEOTIDE SEQUENCE [LARGE SCALE GENOMIC DNA]</scope>
    <source>
        <strain evidence="2">RIFCSPLOWO2_12_FULL_64_10</strain>
    </source>
</reference>
<dbReference type="Proteomes" id="UP000178606">
    <property type="component" value="Unassembled WGS sequence"/>
</dbReference>
<dbReference type="AlphaFoldDB" id="A0A1F6C3T6"/>
<organism evidence="1 2">
    <name type="scientific">Handelsmanbacteria sp. (strain RIFCSPLOWO2_12_FULL_64_10)</name>
    <dbReference type="NCBI Taxonomy" id="1817868"/>
    <lineage>
        <taxon>Bacteria</taxon>
        <taxon>Candidatus Handelsmaniibacteriota</taxon>
    </lineage>
</organism>
<evidence type="ECO:0000313" key="2">
    <source>
        <dbReference type="Proteomes" id="UP000178606"/>
    </source>
</evidence>
<name>A0A1F6C3T6_HANXR</name>
<proteinExistence type="predicted"/>
<evidence type="ECO:0000313" key="1">
    <source>
        <dbReference type="EMBL" id="OGG43801.1"/>
    </source>
</evidence>
<dbReference type="EMBL" id="MFKF01000425">
    <property type="protein sequence ID" value="OGG43801.1"/>
    <property type="molecule type" value="Genomic_DNA"/>
</dbReference>
<protein>
    <recommendedName>
        <fullName evidence="3">Ribbon-helix-helix protein CopG domain-containing protein</fullName>
    </recommendedName>
</protein>
<comment type="caution">
    <text evidence="1">The sequence shown here is derived from an EMBL/GenBank/DDBJ whole genome shotgun (WGS) entry which is preliminary data.</text>
</comment>
<evidence type="ECO:0008006" key="3">
    <source>
        <dbReference type="Google" id="ProtNLM"/>
    </source>
</evidence>
<accession>A0A1F6C3T6</accession>